<dbReference type="NCBIfam" id="NF040519">
    <property type="entry name" value="Sbal_3080_fam"/>
    <property type="match status" value="1"/>
</dbReference>
<dbReference type="AlphaFoldDB" id="A0A0F9S207"/>
<dbReference type="PROSITE" id="PS51257">
    <property type="entry name" value="PROKAR_LIPOPROTEIN"/>
    <property type="match status" value="1"/>
</dbReference>
<sequence length="164" mass="18245">MAALNIKKKGINMKTLKITVAAAMVATLAGCAAKQDITRFETNKPKTVCIAEHKAVKEGVIDAMKKGFAKHEVETRVISANYVLKHQDYQTELSDSDTTGCNAVAYYVANWRWDLALYMAYANIWVKDVETNEKIAQASYRTGGGLDKFINAEEKIIELIDGMY</sequence>
<reference evidence="1" key="1">
    <citation type="journal article" date="2015" name="Nature">
        <title>Complex archaea that bridge the gap between prokaryotes and eukaryotes.</title>
        <authorList>
            <person name="Spang A."/>
            <person name="Saw J.H."/>
            <person name="Jorgensen S.L."/>
            <person name="Zaremba-Niedzwiedzka K."/>
            <person name="Martijn J."/>
            <person name="Lind A.E."/>
            <person name="van Eijk R."/>
            <person name="Schleper C."/>
            <person name="Guy L."/>
            <person name="Ettema T.J."/>
        </authorList>
    </citation>
    <scope>NUCLEOTIDE SEQUENCE</scope>
</reference>
<dbReference type="EMBL" id="LAZR01002350">
    <property type="protein sequence ID" value="KKN31191.1"/>
    <property type="molecule type" value="Genomic_DNA"/>
</dbReference>
<protein>
    <recommendedName>
        <fullName evidence="2">Lipoprotein</fullName>
    </recommendedName>
</protein>
<evidence type="ECO:0008006" key="2">
    <source>
        <dbReference type="Google" id="ProtNLM"/>
    </source>
</evidence>
<organism evidence="1">
    <name type="scientific">marine sediment metagenome</name>
    <dbReference type="NCBI Taxonomy" id="412755"/>
    <lineage>
        <taxon>unclassified sequences</taxon>
        <taxon>metagenomes</taxon>
        <taxon>ecological metagenomes</taxon>
    </lineage>
</organism>
<name>A0A0F9S207_9ZZZZ</name>
<gene>
    <name evidence="1" type="ORF">LCGC14_0826440</name>
</gene>
<evidence type="ECO:0000313" key="1">
    <source>
        <dbReference type="EMBL" id="KKN31191.1"/>
    </source>
</evidence>
<comment type="caution">
    <text evidence="1">The sequence shown here is derived from an EMBL/GenBank/DDBJ whole genome shotgun (WGS) entry which is preliminary data.</text>
</comment>
<proteinExistence type="predicted"/>
<accession>A0A0F9S207</accession>